<keyword evidence="10 12" id="KW-0739">Sodium transport</keyword>
<feature type="non-terminal residue" evidence="15">
    <location>
        <position position="257"/>
    </location>
</feature>
<comment type="similarity">
    <text evidence="2 12">Belongs to the amiloride-sensitive sodium channel (TC 1.A.6) family.</text>
</comment>
<keyword evidence="3 12" id="KW-0813">Transport</keyword>
<keyword evidence="8 12" id="KW-0406">Ion transport</keyword>
<evidence type="ECO:0000313" key="15">
    <source>
        <dbReference type="RefSeq" id="XP_014670797.1"/>
    </source>
</evidence>
<keyword evidence="5 12" id="KW-0812">Transmembrane</keyword>
<evidence type="ECO:0000256" key="3">
    <source>
        <dbReference type="ARBA" id="ARBA00022448"/>
    </source>
</evidence>
<evidence type="ECO:0000256" key="13">
    <source>
        <dbReference type="SAM" id="Phobius"/>
    </source>
</evidence>
<keyword evidence="14" id="KW-1185">Reference proteome</keyword>
<keyword evidence="4 12" id="KW-0894">Sodium channel</keyword>
<keyword evidence="6 13" id="KW-1133">Transmembrane helix</keyword>
<evidence type="ECO:0000256" key="8">
    <source>
        <dbReference type="ARBA" id="ARBA00023065"/>
    </source>
</evidence>
<evidence type="ECO:0000256" key="4">
    <source>
        <dbReference type="ARBA" id="ARBA00022461"/>
    </source>
</evidence>
<evidence type="ECO:0000256" key="7">
    <source>
        <dbReference type="ARBA" id="ARBA00023053"/>
    </source>
</evidence>
<evidence type="ECO:0000256" key="2">
    <source>
        <dbReference type="ARBA" id="ARBA00007193"/>
    </source>
</evidence>
<gene>
    <name evidence="15" type="primary">LOC106811610</name>
</gene>
<evidence type="ECO:0000256" key="9">
    <source>
        <dbReference type="ARBA" id="ARBA00023136"/>
    </source>
</evidence>
<organism evidence="14 15">
    <name type="scientific">Priapulus caudatus</name>
    <name type="common">Priapulid worm</name>
    <dbReference type="NCBI Taxonomy" id="37621"/>
    <lineage>
        <taxon>Eukaryota</taxon>
        <taxon>Metazoa</taxon>
        <taxon>Ecdysozoa</taxon>
        <taxon>Scalidophora</taxon>
        <taxon>Priapulida</taxon>
        <taxon>Priapulimorpha</taxon>
        <taxon>Priapulimorphida</taxon>
        <taxon>Priapulidae</taxon>
        <taxon>Priapulus</taxon>
    </lineage>
</organism>
<evidence type="ECO:0000256" key="1">
    <source>
        <dbReference type="ARBA" id="ARBA00004141"/>
    </source>
</evidence>
<dbReference type="InterPro" id="IPR001873">
    <property type="entry name" value="ENaC"/>
</dbReference>
<evidence type="ECO:0000256" key="10">
    <source>
        <dbReference type="ARBA" id="ARBA00023201"/>
    </source>
</evidence>
<keyword evidence="9 13" id="KW-0472">Membrane</keyword>
<evidence type="ECO:0000256" key="6">
    <source>
        <dbReference type="ARBA" id="ARBA00022989"/>
    </source>
</evidence>
<evidence type="ECO:0000256" key="11">
    <source>
        <dbReference type="ARBA" id="ARBA00023303"/>
    </source>
</evidence>
<sequence>MSSKAEQTTLHGVHWAFDSRLPLLLRLGWIVAILSSWSYMLYLTYSRVTYLSTHPKKTIVDVNYDPRGLEFPAVTICDNNLIKKSTARHLAEYEDLKRFLADYTAYRWSHGGENFPAADYNLSHLTMSDLARMSHRGHDFVGGCQFASRRCRDDLLYTMRTFGHCYTFNALFPTERQTYKSDWSPGPPLYTSQTTSNHGLSMLLWADEEEYFYGYRSDTVGFTVAVHSPHTMTTIDNAVVIRIAPGFLTSIGLSYKR</sequence>
<reference evidence="15" key="1">
    <citation type="submission" date="2025-08" db="UniProtKB">
        <authorList>
            <consortium name="RefSeq"/>
        </authorList>
    </citation>
    <scope>IDENTIFICATION</scope>
</reference>
<keyword evidence="7" id="KW-0915">Sodium</keyword>
<dbReference type="Gene3D" id="2.60.470.10">
    <property type="entry name" value="Acid-sensing ion channels like domains"/>
    <property type="match status" value="1"/>
</dbReference>
<dbReference type="PANTHER" id="PTHR11690">
    <property type="entry name" value="AMILORIDE-SENSITIVE SODIUM CHANNEL-RELATED"/>
    <property type="match status" value="1"/>
</dbReference>
<dbReference type="RefSeq" id="XP_014670797.1">
    <property type="nucleotide sequence ID" value="XM_014815311.1"/>
</dbReference>
<keyword evidence="11 12" id="KW-0407">Ion channel</keyword>
<name>A0ABM1EF26_PRICU</name>
<feature type="transmembrane region" description="Helical" evidence="13">
    <location>
        <begin position="23"/>
        <end position="42"/>
    </location>
</feature>
<protein>
    <submittedName>
        <fullName evidence="15">Acid-sensing ion channel 1-like</fullName>
    </submittedName>
</protein>
<comment type="subcellular location">
    <subcellularLocation>
        <location evidence="1">Membrane</location>
        <topology evidence="1">Multi-pass membrane protein</topology>
    </subcellularLocation>
</comment>
<dbReference type="Proteomes" id="UP000695022">
    <property type="component" value="Unplaced"/>
</dbReference>
<dbReference type="Pfam" id="PF00858">
    <property type="entry name" value="ASC"/>
    <property type="match status" value="1"/>
</dbReference>
<evidence type="ECO:0000256" key="12">
    <source>
        <dbReference type="RuleBase" id="RU000679"/>
    </source>
</evidence>
<accession>A0ABM1EF26</accession>
<evidence type="ECO:0000313" key="14">
    <source>
        <dbReference type="Proteomes" id="UP000695022"/>
    </source>
</evidence>
<evidence type="ECO:0000256" key="5">
    <source>
        <dbReference type="ARBA" id="ARBA00022692"/>
    </source>
</evidence>
<proteinExistence type="inferred from homology"/>
<dbReference type="GeneID" id="106811610"/>